<dbReference type="EMBL" id="QHHQ01000001">
    <property type="protein sequence ID" value="RAI03178.1"/>
    <property type="molecule type" value="Genomic_DNA"/>
</dbReference>
<evidence type="ECO:0000256" key="10">
    <source>
        <dbReference type="ARBA" id="ARBA00039382"/>
    </source>
</evidence>
<dbReference type="InterPro" id="IPR001851">
    <property type="entry name" value="ABC_transp_permease"/>
</dbReference>
<dbReference type="PANTHER" id="PTHR32196:SF29">
    <property type="entry name" value="AUTOINDUCER 2 IMPORT SYSTEM PERMEASE PROTEIN LSRC"/>
    <property type="match status" value="1"/>
</dbReference>
<feature type="transmembrane region" description="Helical" evidence="11">
    <location>
        <begin position="227"/>
        <end position="246"/>
    </location>
</feature>
<comment type="subunit">
    <text evidence="2">The complex is composed of two ATP-binding proteins (LsrA), two transmembrane proteins (LsrC and LsrD) and a solute-binding protein (LsrB).</text>
</comment>
<evidence type="ECO:0000256" key="11">
    <source>
        <dbReference type="SAM" id="Phobius"/>
    </source>
</evidence>
<evidence type="ECO:0000256" key="7">
    <source>
        <dbReference type="ARBA" id="ARBA00022989"/>
    </source>
</evidence>
<reference evidence="12 13" key="1">
    <citation type="submission" date="2018-05" db="EMBL/GenBank/DDBJ databases">
        <title>Acuticoccus sediminis sp. nov., isolated from deep-sea sediment of Indian Ocean.</title>
        <authorList>
            <person name="Liu X."/>
            <person name="Lai Q."/>
            <person name="Du Y."/>
            <person name="Sun F."/>
            <person name="Zhang X."/>
            <person name="Wang S."/>
            <person name="Shao Z."/>
        </authorList>
    </citation>
    <scope>NUCLEOTIDE SEQUENCE [LARGE SCALE GENOMIC DNA]</scope>
    <source>
        <strain evidence="12 13">PTG4-2</strain>
    </source>
</reference>
<comment type="function">
    <text evidence="9">Part of the ABC transporter complex LsrABCD involved in autoinducer 2 (AI-2) import. Probably responsible for the translocation of the substrate across the membrane.</text>
</comment>
<keyword evidence="7 11" id="KW-1133">Transmembrane helix</keyword>
<feature type="transmembrane region" description="Helical" evidence="11">
    <location>
        <begin position="122"/>
        <end position="139"/>
    </location>
</feature>
<comment type="subcellular location">
    <subcellularLocation>
        <location evidence="1">Cell membrane</location>
        <topology evidence="1">Multi-pass membrane protein</topology>
    </subcellularLocation>
</comment>
<evidence type="ECO:0000256" key="5">
    <source>
        <dbReference type="ARBA" id="ARBA00022519"/>
    </source>
</evidence>
<name>A0A8B2NSJ7_9HYPH</name>
<protein>
    <recommendedName>
        <fullName evidence="10">Autoinducer 2 import system permease protein LsrC</fullName>
    </recommendedName>
</protein>
<feature type="transmembrane region" description="Helical" evidence="11">
    <location>
        <begin position="7"/>
        <end position="28"/>
    </location>
</feature>
<keyword evidence="5" id="KW-0997">Cell inner membrane</keyword>
<evidence type="ECO:0000256" key="3">
    <source>
        <dbReference type="ARBA" id="ARBA00022448"/>
    </source>
</evidence>
<evidence type="ECO:0000256" key="9">
    <source>
        <dbReference type="ARBA" id="ARBA00025439"/>
    </source>
</evidence>
<organism evidence="12 13">
    <name type="scientific">Acuticoccus sediminis</name>
    <dbReference type="NCBI Taxonomy" id="2184697"/>
    <lineage>
        <taxon>Bacteria</taxon>
        <taxon>Pseudomonadati</taxon>
        <taxon>Pseudomonadota</taxon>
        <taxon>Alphaproteobacteria</taxon>
        <taxon>Hyphomicrobiales</taxon>
        <taxon>Amorphaceae</taxon>
        <taxon>Acuticoccus</taxon>
    </lineage>
</organism>
<keyword evidence="3" id="KW-0813">Transport</keyword>
<dbReference type="RefSeq" id="WP_111341637.1">
    <property type="nucleotide sequence ID" value="NZ_QHHQ01000001.1"/>
</dbReference>
<feature type="transmembrane region" description="Helical" evidence="11">
    <location>
        <begin position="48"/>
        <end position="70"/>
    </location>
</feature>
<keyword evidence="13" id="KW-1185">Reference proteome</keyword>
<feature type="transmembrane region" description="Helical" evidence="11">
    <location>
        <begin position="266"/>
        <end position="288"/>
    </location>
</feature>
<evidence type="ECO:0000256" key="4">
    <source>
        <dbReference type="ARBA" id="ARBA00022475"/>
    </source>
</evidence>
<evidence type="ECO:0000256" key="2">
    <source>
        <dbReference type="ARBA" id="ARBA00011262"/>
    </source>
</evidence>
<keyword evidence="6 11" id="KW-0812">Transmembrane</keyword>
<evidence type="ECO:0000256" key="8">
    <source>
        <dbReference type="ARBA" id="ARBA00023136"/>
    </source>
</evidence>
<keyword evidence="8 11" id="KW-0472">Membrane</keyword>
<evidence type="ECO:0000256" key="6">
    <source>
        <dbReference type="ARBA" id="ARBA00022692"/>
    </source>
</evidence>
<feature type="transmembrane region" description="Helical" evidence="11">
    <location>
        <begin position="91"/>
        <end position="116"/>
    </location>
</feature>
<keyword evidence="4" id="KW-1003">Cell membrane</keyword>
<dbReference type="OrthoDB" id="9784538at2"/>
<evidence type="ECO:0000313" key="13">
    <source>
        <dbReference type="Proteomes" id="UP000249590"/>
    </source>
</evidence>
<dbReference type="AlphaFoldDB" id="A0A8B2NSJ7"/>
<dbReference type="PANTHER" id="PTHR32196">
    <property type="entry name" value="ABC TRANSPORTER PERMEASE PROTEIN YPHD-RELATED-RELATED"/>
    <property type="match status" value="1"/>
</dbReference>
<proteinExistence type="predicted"/>
<gene>
    <name evidence="12" type="ORF">DLJ53_01230</name>
</gene>
<comment type="caution">
    <text evidence="12">The sequence shown here is derived from an EMBL/GenBank/DDBJ whole genome shotgun (WGS) entry which is preliminary data.</text>
</comment>
<dbReference type="CDD" id="cd06579">
    <property type="entry name" value="TM_PBP1_transp_AraH_like"/>
    <property type="match status" value="1"/>
</dbReference>
<dbReference type="GO" id="GO:0022857">
    <property type="term" value="F:transmembrane transporter activity"/>
    <property type="evidence" value="ECO:0007669"/>
    <property type="project" value="InterPro"/>
</dbReference>
<feature type="transmembrane region" description="Helical" evidence="11">
    <location>
        <begin position="295"/>
        <end position="313"/>
    </location>
</feature>
<dbReference type="Proteomes" id="UP000249590">
    <property type="component" value="Unassembled WGS sequence"/>
</dbReference>
<feature type="transmembrane region" description="Helical" evidence="11">
    <location>
        <begin position="319"/>
        <end position="338"/>
    </location>
</feature>
<accession>A0A8B2NSJ7</accession>
<dbReference type="GO" id="GO:0005886">
    <property type="term" value="C:plasma membrane"/>
    <property type="evidence" value="ECO:0007669"/>
    <property type="project" value="UniProtKB-SubCell"/>
</dbReference>
<feature type="transmembrane region" description="Helical" evidence="11">
    <location>
        <begin position="175"/>
        <end position="194"/>
    </location>
</feature>
<dbReference type="Pfam" id="PF02653">
    <property type="entry name" value="BPD_transp_2"/>
    <property type="match status" value="1"/>
</dbReference>
<evidence type="ECO:0000313" key="12">
    <source>
        <dbReference type="EMBL" id="RAI03178.1"/>
    </source>
</evidence>
<evidence type="ECO:0000256" key="1">
    <source>
        <dbReference type="ARBA" id="ARBA00004651"/>
    </source>
</evidence>
<sequence>MSALDRFVRYNAGILLAIALFGVLYGTYAVLHPNWGINVVLQNANETLALIFVGMAQTMAVLVGGLDLSVGPLMTFTNCFGSVVMAESGGSVLAGVVGALALGAACGFFNGCVIVYGRIQPIIATLATGAIYLGAALILRPTPGGNVNADIAWALTNDINELGYTFGLWEDVGPIGLLPMQAIFLALIVFLVWLPFRATVLGRGCYAVGSNEQAAYMSGLNVDRSKIAAFTLAGFFAGCAGVYLTLQMGSGNADAPQAAEYTLRSIAAVVIGGTSLYGGTGGVIGTIFGALVLRSITFIFRVIPEGAAIGFVADPLLQPLFEGLILLLAVSLGAARVLRVKNRLSLFT</sequence>